<dbReference type="GO" id="GO:0015935">
    <property type="term" value="C:small ribosomal subunit"/>
    <property type="evidence" value="ECO:0007669"/>
    <property type="project" value="InterPro"/>
</dbReference>
<evidence type="ECO:0000313" key="9">
    <source>
        <dbReference type="EMBL" id="HIP56519.1"/>
    </source>
</evidence>
<dbReference type="EMBL" id="DQTV01000007">
    <property type="protein sequence ID" value="HIP56519.1"/>
    <property type="molecule type" value="Genomic_DNA"/>
</dbReference>
<dbReference type="AlphaFoldDB" id="A0A832YXC8"/>
<dbReference type="PROSITE" id="PS50889">
    <property type="entry name" value="S4"/>
    <property type="match status" value="1"/>
</dbReference>
<evidence type="ECO:0000256" key="2">
    <source>
        <dbReference type="ARBA" id="ARBA00022730"/>
    </source>
</evidence>
<dbReference type="SUPFAM" id="SSF55174">
    <property type="entry name" value="Alpha-L RNA-binding motif"/>
    <property type="match status" value="1"/>
</dbReference>
<comment type="caution">
    <text evidence="9">The sequence shown here is derived from an EMBL/GenBank/DDBJ whole genome shotgun (WGS) entry which is preliminary data.</text>
</comment>
<evidence type="ECO:0000256" key="3">
    <source>
        <dbReference type="ARBA" id="ARBA00022884"/>
    </source>
</evidence>
<dbReference type="InterPro" id="IPR002942">
    <property type="entry name" value="S4_RNA-bd"/>
</dbReference>
<keyword evidence="2 6" id="KW-0699">rRNA-binding</keyword>
<evidence type="ECO:0000259" key="8">
    <source>
        <dbReference type="SMART" id="SM01390"/>
    </source>
</evidence>
<dbReference type="InterPro" id="IPR022801">
    <property type="entry name" value="Ribosomal_uS4"/>
</dbReference>
<evidence type="ECO:0000256" key="5">
    <source>
        <dbReference type="ARBA" id="ARBA00023274"/>
    </source>
</evidence>
<dbReference type="InterPro" id="IPR005710">
    <property type="entry name" value="Ribosomal_uS4_euk/arc"/>
</dbReference>
<feature type="domain" description="Small ribosomal subunit protein uS4 N-terminal" evidence="8">
    <location>
        <begin position="5"/>
        <end position="103"/>
    </location>
</feature>
<comment type="subunit">
    <text evidence="6">Part of the 30S ribosomal subunit. Contacts protein S5. The interaction surface between S4 and S5 is involved in control of translational fidelity.</text>
</comment>
<evidence type="ECO:0000256" key="1">
    <source>
        <dbReference type="ARBA" id="ARBA00007465"/>
    </source>
</evidence>
<comment type="similarity">
    <text evidence="1 6">Belongs to the universal ribosomal protein uS4 family.</text>
</comment>
<dbReference type="InterPro" id="IPR036986">
    <property type="entry name" value="S4_RNA-bd_sf"/>
</dbReference>
<dbReference type="GO" id="GO:0003735">
    <property type="term" value="F:structural constituent of ribosome"/>
    <property type="evidence" value="ECO:0007669"/>
    <property type="project" value="InterPro"/>
</dbReference>
<dbReference type="Pfam" id="PF00163">
    <property type="entry name" value="Ribosomal_S4"/>
    <property type="match status" value="1"/>
</dbReference>
<dbReference type="SMART" id="SM00363">
    <property type="entry name" value="S4"/>
    <property type="match status" value="1"/>
</dbReference>
<dbReference type="CDD" id="cd00165">
    <property type="entry name" value="S4"/>
    <property type="match status" value="1"/>
</dbReference>
<protein>
    <recommendedName>
        <fullName evidence="6">Small ribosomal subunit protein uS4</fullName>
    </recommendedName>
</protein>
<keyword evidence="4 6" id="KW-0689">Ribosomal protein</keyword>
<keyword evidence="3 6" id="KW-0694">RNA-binding</keyword>
<evidence type="ECO:0000256" key="4">
    <source>
        <dbReference type="ARBA" id="ARBA00022980"/>
    </source>
</evidence>
<dbReference type="SMART" id="SM01390">
    <property type="entry name" value="Ribosomal_S4"/>
    <property type="match status" value="1"/>
</dbReference>
<dbReference type="Proteomes" id="UP000605805">
    <property type="component" value="Unassembled WGS sequence"/>
</dbReference>
<evidence type="ECO:0000313" key="10">
    <source>
        <dbReference type="Proteomes" id="UP000605805"/>
    </source>
</evidence>
<gene>
    <name evidence="6" type="primary">rps4</name>
    <name evidence="9" type="ORF">EYH02_00380</name>
</gene>
<dbReference type="GO" id="GO:0006412">
    <property type="term" value="P:translation"/>
    <property type="evidence" value="ECO:0007669"/>
    <property type="project" value="UniProtKB-UniRule"/>
</dbReference>
<comment type="function">
    <text evidence="6">With S5 and S12 plays an important role in translational accuracy.</text>
</comment>
<evidence type="ECO:0000256" key="6">
    <source>
        <dbReference type="HAMAP-Rule" id="MF_01306"/>
    </source>
</evidence>
<dbReference type="InterPro" id="IPR001912">
    <property type="entry name" value="Ribosomal_uS4_N"/>
</dbReference>
<feature type="domain" description="RNA-binding S4" evidence="7">
    <location>
        <begin position="104"/>
        <end position="167"/>
    </location>
</feature>
<dbReference type="Pfam" id="PF01479">
    <property type="entry name" value="S4"/>
    <property type="match status" value="1"/>
</dbReference>
<reference evidence="9" key="1">
    <citation type="journal article" date="2020" name="ISME J.">
        <title>Gammaproteobacteria mediating utilization of methyl-, sulfur- and petroleum organic compounds in deep ocean hydrothermal plumes.</title>
        <authorList>
            <person name="Zhou Z."/>
            <person name="Liu Y."/>
            <person name="Pan J."/>
            <person name="Cron B.R."/>
            <person name="Toner B.M."/>
            <person name="Anantharaman K."/>
            <person name="Breier J.A."/>
            <person name="Dick G.J."/>
            <person name="Li M."/>
        </authorList>
    </citation>
    <scope>NUCLEOTIDE SEQUENCE</scope>
    <source>
        <strain evidence="9">SZUA-1435</strain>
    </source>
</reference>
<dbReference type="HAMAP" id="MF_01306_A">
    <property type="entry name" value="Ribosomal_uS4_A"/>
    <property type="match status" value="1"/>
</dbReference>
<dbReference type="PANTHER" id="PTHR11831:SF5">
    <property type="entry name" value="40S RIBOSOMAL PROTEIN S9"/>
    <property type="match status" value="1"/>
</dbReference>
<proteinExistence type="inferred from homology"/>
<keyword evidence="5 6" id="KW-0687">Ribonucleoprotein</keyword>
<evidence type="ECO:0000259" key="7">
    <source>
        <dbReference type="SMART" id="SM00363"/>
    </source>
</evidence>
<comment type="function">
    <text evidence="6">One of the primary rRNA binding proteins, it binds directly to 16S rRNA where it nucleates assembly of the body of the 30S subunit.</text>
</comment>
<dbReference type="PANTHER" id="PTHR11831">
    <property type="entry name" value="30S 40S RIBOSOMAL PROTEIN"/>
    <property type="match status" value="1"/>
</dbReference>
<dbReference type="GO" id="GO:0042274">
    <property type="term" value="P:ribosomal small subunit biogenesis"/>
    <property type="evidence" value="ECO:0007669"/>
    <property type="project" value="TreeGrafter"/>
</dbReference>
<accession>A0A832YXC8</accession>
<organism evidence="9 10">
    <name type="scientific">Ignisphaera aggregans</name>
    <dbReference type="NCBI Taxonomy" id="334771"/>
    <lineage>
        <taxon>Archaea</taxon>
        <taxon>Thermoproteota</taxon>
        <taxon>Thermoprotei</taxon>
        <taxon>Desulfurococcales</taxon>
        <taxon>Desulfurococcaceae</taxon>
        <taxon>Ignisphaera</taxon>
    </lineage>
</organism>
<sequence length="169" mass="19525">MGDPKKPRKKWESPGHPWIKERLQREMELVGFYGLRNKRELWIAQTMLRKIRARARALLALPPEEREKAARALIDKLYRMGFLPSPDATLSDVLSLDVEAILERRLQTIVWRKGLAKTIHQARQLIVHGHIAVAGRRITSPGYLVSRDEEPLVDFYPLSPFAKRRAEGT</sequence>
<dbReference type="NCBIfam" id="TIGR01018">
    <property type="entry name" value="uS4_arch"/>
    <property type="match status" value="1"/>
</dbReference>
<dbReference type="GO" id="GO:0019843">
    <property type="term" value="F:rRNA binding"/>
    <property type="evidence" value="ECO:0007669"/>
    <property type="project" value="UniProtKB-UniRule"/>
</dbReference>
<dbReference type="NCBIfam" id="NF003139">
    <property type="entry name" value="PRK04051.1"/>
    <property type="match status" value="1"/>
</dbReference>
<dbReference type="InterPro" id="IPR022802">
    <property type="entry name" value="Ribosomal_uS4_arc"/>
</dbReference>
<name>A0A832YXC8_9CREN</name>
<dbReference type="Gene3D" id="3.10.290.10">
    <property type="entry name" value="RNA-binding S4 domain"/>
    <property type="match status" value="1"/>
</dbReference>